<evidence type="ECO:0008006" key="5">
    <source>
        <dbReference type="Google" id="ProtNLM"/>
    </source>
</evidence>
<accession>A0ABU3BLK2</accession>
<dbReference type="Proteomes" id="UP001267426">
    <property type="component" value="Unassembled WGS sequence"/>
</dbReference>
<feature type="coiled-coil region" evidence="1">
    <location>
        <begin position="39"/>
        <end position="66"/>
    </location>
</feature>
<evidence type="ECO:0000313" key="3">
    <source>
        <dbReference type="EMBL" id="MDT0630151.1"/>
    </source>
</evidence>
<keyword evidence="1" id="KW-0175">Coiled coil</keyword>
<name>A0ABU3BLK2_9BACT</name>
<dbReference type="EMBL" id="JAVRHT010000001">
    <property type="protein sequence ID" value="MDT0630151.1"/>
    <property type="molecule type" value="Genomic_DNA"/>
</dbReference>
<feature type="region of interest" description="Disordered" evidence="2">
    <location>
        <begin position="88"/>
        <end position="114"/>
    </location>
</feature>
<evidence type="ECO:0000256" key="2">
    <source>
        <dbReference type="SAM" id="MobiDB-lite"/>
    </source>
</evidence>
<comment type="caution">
    <text evidence="3">The sequence shown here is derived from an EMBL/GenBank/DDBJ whole genome shotgun (WGS) entry which is preliminary data.</text>
</comment>
<evidence type="ECO:0000256" key="1">
    <source>
        <dbReference type="SAM" id="Coils"/>
    </source>
</evidence>
<sequence length="114" mass="12358">MVIVAVMLFLVAIVATVGGIYYEVQMTKSKTAAKLGRATGHLEDELADAKADRDRLLRRVEALEAIVTSEGYDLEREARAAGLAPGRIDAGLLDDSAPPEPSEPEPVVQRQRTR</sequence>
<evidence type="ECO:0000313" key="4">
    <source>
        <dbReference type="Proteomes" id="UP001267426"/>
    </source>
</evidence>
<gene>
    <name evidence="3" type="ORF">RM540_00185</name>
</gene>
<dbReference type="RefSeq" id="WP_311661083.1">
    <property type="nucleotide sequence ID" value="NZ_JAVRHT010000001.1"/>
</dbReference>
<proteinExistence type="predicted"/>
<keyword evidence="4" id="KW-1185">Reference proteome</keyword>
<reference evidence="3 4" key="1">
    <citation type="submission" date="2023-09" db="EMBL/GenBank/DDBJ databases">
        <authorList>
            <person name="Rey-Velasco X."/>
        </authorList>
    </citation>
    <scope>NUCLEOTIDE SEQUENCE [LARGE SCALE GENOMIC DNA]</scope>
    <source>
        <strain evidence="3 4">F394</strain>
    </source>
</reference>
<organism evidence="3 4">
    <name type="scientific">Rubrivirga litoralis</name>
    <dbReference type="NCBI Taxonomy" id="3075598"/>
    <lineage>
        <taxon>Bacteria</taxon>
        <taxon>Pseudomonadati</taxon>
        <taxon>Rhodothermota</taxon>
        <taxon>Rhodothermia</taxon>
        <taxon>Rhodothermales</taxon>
        <taxon>Rubricoccaceae</taxon>
        <taxon>Rubrivirga</taxon>
    </lineage>
</organism>
<protein>
    <recommendedName>
        <fullName evidence="5">Cell division protein FtsB</fullName>
    </recommendedName>
</protein>